<keyword evidence="2" id="KW-1185">Reference proteome</keyword>
<sequence>MKALFKDGVPMEMTTKPYGSCQGKRCSDFCSCTPRQTVTSLQMLKKLDLTDTIKDVAWVFLVDVGIRRRDRAHYGFHGGLFSCIFFGGYPRFTVCRTRFYAFLERFHPIRSLILWLTIP</sequence>
<evidence type="ECO:0000313" key="2">
    <source>
        <dbReference type="Proteomes" id="UP000032180"/>
    </source>
</evidence>
<dbReference type="AlphaFoldDB" id="A0A0D9XQD4"/>
<protein>
    <submittedName>
        <fullName evidence="1">Uncharacterized protein</fullName>
    </submittedName>
</protein>
<dbReference type="Gramene" id="LPERR11G06160.1">
    <property type="protein sequence ID" value="LPERR11G06160.1"/>
    <property type="gene ID" value="LPERR11G06160"/>
</dbReference>
<accession>A0A0D9XQD4</accession>
<evidence type="ECO:0000313" key="1">
    <source>
        <dbReference type="EnsemblPlants" id="LPERR11G06160.1"/>
    </source>
</evidence>
<proteinExistence type="predicted"/>
<reference evidence="2" key="2">
    <citation type="submission" date="2013-12" db="EMBL/GenBank/DDBJ databases">
        <authorList>
            <person name="Yu Y."/>
            <person name="Lee S."/>
            <person name="de Baynast K."/>
            <person name="Wissotski M."/>
            <person name="Liu L."/>
            <person name="Talag J."/>
            <person name="Goicoechea J."/>
            <person name="Angelova A."/>
            <person name="Jetty R."/>
            <person name="Kudrna D."/>
            <person name="Golser W."/>
            <person name="Rivera L."/>
            <person name="Zhang J."/>
            <person name="Wing R."/>
        </authorList>
    </citation>
    <scope>NUCLEOTIDE SEQUENCE</scope>
</reference>
<organism evidence="1 2">
    <name type="scientific">Leersia perrieri</name>
    <dbReference type="NCBI Taxonomy" id="77586"/>
    <lineage>
        <taxon>Eukaryota</taxon>
        <taxon>Viridiplantae</taxon>
        <taxon>Streptophyta</taxon>
        <taxon>Embryophyta</taxon>
        <taxon>Tracheophyta</taxon>
        <taxon>Spermatophyta</taxon>
        <taxon>Magnoliopsida</taxon>
        <taxon>Liliopsida</taxon>
        <taxon>Poales</taxon>
        <taxon>Poaceae</taxon>
        <taxon>BOP clade</taxon>
        <taxon>Oryzoideae</taxon>
        <taxon>Oryzeae</taxon>
        <taxon>Oryzinae</taxon>
        <taxon>Leersia</taxon>
    </lineage>
</organism>
<dbReference type="HOGENOM" id="CLU_2064860_0_0_1"/>
<reference evidence="1" key="3">
    <citation type="submission" date="2015-04" db="UniProtKB">
        <authorList>
            <consortium name="EnsemblPlants"/>
        </authorList>
    </citation>
    <scope>IDENTIFICATION</scope>
</reference>
<dbReference type="Proteomes" id="UP000032180">
    <property type="component" value="Chromosome 11"/>
</dbReference>
<name>A0A0D9XQD4_9ORYZ</name>
<reference evidence="1 2" key="1">
    <citation type="submission" date="2012-08" db="EMBL/GenBank/DDBJ databases">
        <title>Oryza genome evolution.</title>
        <authorList>
            <person name="Wing R.A."/>
        </authorList>
    </citation>
    <scope>NUCLEOTIDE SEQUENCE</scope>
</reference>
<dbReference type="EnsemblPlants" id="LPERR11G06160.1">
    <property type="protein sequence ID" value="LPERR11G06160.1"/>
    <property type="gene ID" value="LPERR11G06160"/>
</dbReference>